<gene>
    <name evidence="1" type="ORF">C4F40_15195</name>
</gene>
<dbReference type="EMBL" id="PSKQ01000022">
    <property type="protein sequence ID" value="MBE8722073.1"/>
    <property type="molecule type" value="Genomic_DNA"/>
</dbReference>
<reference evidence="1 2" key="1">
    <citation type="submission" date="2018-02" db="EMBL/GenBank/DDBJ databases">
        <title>Sphingobacterium KA21.</title>
        <authorList>
            <person name="Vasarhelyi B.M."/>
            <person name="Deshmukh S."/>
            <person name="Balint B."/>
            <person name="Kukolya J."/>
        </authorList>
    </citation>
    <scope>NUCLEOTIDE SEQUENCE [LARGE SCALE GENOMIC DNA]</scope>
    <source>
        <strain evidence="1 2">Ka21</strain>
    </source>
</reference>
<evidence type="ECO:0000313" key="1">
    <source>
        <dbReference type="EMBL" id="MBE8722073.1"/>
    </source>
</evidence>
<proteinExistence type="predicted"/>
<name>A0ABR9T9Q1_9SPHI</name>
<comment type="caution">
    <text evidence="1">The sequence shown here is derived from an EMBL/GenBank/DDBJ whole genome shotgun (WGS) entry which is preliminary data.</text>
</comment>
<protein>
    <submittedName>
        <fullName evidence="1">Uncharacterized protein</fullName>
    </submittedName>
</protein>
<accession>A0ABR9T9Q1</accession>
<sequence>MGVLLVALMGAVRAQNATLQINEAALRAGQVSFNASGFQYNSVVSLLPGLQARTAGTNFSSTNSTAVVPVNRVSLTLNRTGVDYTTVMLSATEQNLFSTIIGLFSTGAFSLRYAINNLNNYAWVLGDYQTILHLRITGINLGVSVNPTSALLNLAVPAILTPNTTPSDILLHVNSFDHFRNGYTSSALGQISMLHTVPMQFSLATASTKFTFSNGATGVSDPNGLTSALQYMVTAPQGGTTISLGTTKQKFYSVATVPVGNKTSLTPQIKIGAAALKQHFINKGVYSTTFDLQVQDKDTTPSVSKTTTNNLTVQVADMGELKLSNAAVDLAFTSADHYRNGVSSTLAEHITVSKTTPYQVSVRANSANFTFGPNVIPVSSLQIGPATGETGVNTIAELSTQSQVLISSNVPQVDKKYGIRYAIPSIKTAALINKAKGKYTAVITYTLTAL</sequence>
<organism evidence="1 2">
    <name type="scientific">Sphingobacterium pedocola</name>
    <dbReference type="NCBI Taxonomy" id="2082722"/>
    <lineage>
        <taxon>Bacteria</taxon>
        <taxon>Pseudomonadati</taxon>
        <taxon>Bacteroidota</taxon>
        <taxon>Sphingobacteriia</taxon>
        <taxon>Sphingobacteriales</taxon>
        <taxon>Sphingobacteriaceae</taxon>
        <taxon>Sphingobacterium</taxon>
    </lineage>
</organism>
<dbReference type="Proteomes" id="UP000618319">
    <property type="component" value="Unassembled WGS sequence"/>
</dbReference>
<evidence type="ECO:0000313" key="2">
    <source>
        <dbReference type="Proteomes" id="UP000618319"/>
    </source>
</evidence>
<keyword evidence="2" id="KW-1185">Reference proteome</keyword>